<dbReference type="OrthoDB" id="4216958at2"/>
<organism evidence="1 2">
    <name type="scientific">Streptomyces adustus</name>
    <dbReference type="NCBI Taxonomy" id="1609272"/>
    <lineage>
        <taxon>Bacteria</taxon>
        <taxon>Bacillati</taxon>
        <taxon>Actinomycetota</taxon>
        <taxon>Actinomycetes</taxon>
        <taxon>Kitasatosporales</taxon>
        <taxon>Streptomycetaceae</taxon>
        <taxon>Streptomyces</taxon>
    </lineage>
</organism>
<gene>
    <name evidence="1" type="ORF">FNH09_09015</name>
</gene>
<proteinExistence type="predicted"/>
<accession>A0A5N8VBM4</accession>
<dbReference type="AlphaFoldDB" id="A0A5N8VBM4"/>
<keyword evidence="2" id="KW-1185">Reference proteome</keyword>
<dbReference type="EMBL" id="VJZD01000025">
    <property type="protein sequence ID" value="MPY31434.1"/>
    <property type="molecule type" value="Genomic_DNA"/>
</dbReference>
<comment type="caution">
    <text evidence="1">The sequence shown here is derived from an EMBL/GenBank/DDBJ whole genome shotgun (WGS) entry which is preliminary data.</text>
</comment>
<sequence length="128" mass="14133">MGKRPLLPEEFRAEARTAFAFLVDGEGFCPAEDIDGGLRYRRADLTVRVWFLGGAESEVLTRLIPVAPDGTRGTGAWLDDLYAAAECGPSRDVPVFAATRRAVVRRVHQHADALRRLLPRLPRQPVAP</sequence>
<name>A0A5N8VBM4_9ACTN</name>
<reference evidence="1 2" key="1">
    <citation type="submission" date="2019-07" db="EMBL/GenBank/DDBJ databases">
        <title>New species of Amycolatopsis and Streptomyces.</title>
        <authorList>
            <person name="Duangmal K."/>
            <person name="Teo W.F.A."/>
            <person name="Lipun K."/>
        </authorList>
    </citation>
    <scope>NUCLEOTIDE SEQUENCE [LARGE SCALE GENOMIC DNA]</scope>
    <source>
        <strain evidence="1 2">NBRC 109810</strain>
    </source>
</reference>
<evidence type="ECO:0000313" key="1">
    <source>
        <dbReference type="EMBL" id="MPY31434.1"/>
    </source>
</evidence>
<evidence type="ECO:0000313" key="2">
    <source>
        <dbReference type="Proteomes" id="UP000325849"/>
    </source>
</evidence>
<dbReference type="Proteomes" id="UP000325849">
    <property type="component" value="Unassembled WGS sequence"/>
</dbReference>
<dbReference type="RefSeq" id="WP_152886230.1">
    <property type="nucleotide sequence ID" value="NZ_JBHJTU010000001.1"/>
</dbReference>
<protein>
    <submittedName>
        <fullName evidence="1">Uncharacterized protein</fullName>
    </submittedName>
</protein>